<keyword evidence="6 13" id="KW-0808">Transferase</keyword>
<dbReference type="Gene3D" id="1.20.120.1630">
    <property type="match status" value="1"/>
</dbReference>
<dbReference type="RefSeq" id="WP_079723765.1">
    <property type="nucleotide sequence ID" value="NZ_BMCL01000002.1"/>
</dbReference>
<feature type="transmembrane region" description="Helical" evidence="12">
    <location>
        <begin position="179"/>
        <end position="209"/>
    </location>
</feature>
<protein>
    <recommendedName>
        <fullName evidence="4">methanethiol S-methyltransferase</fullName>
        <ecNumber evidence="4">2.1.1.334</ecNumber>
    </recommendedName>
</protein>
<feature type="transmembrane region" description="Helical" evidence="12">
    <location>
        <begin position="121"/>
        <end position="143"/>
    </location>
</feature>
<dbReference type="OrthoDB" id="9789029at2"/>
<dbReference type="Proteomes" id="UP000190341">
    <property type="component" value="Unassembled WGS sequence"/>
</dbReference>
<keyword evidence="8 12" id="KW-0812">Transmembrane</keyword>
<evidence type="ECO:0000256" key="9">
    <source>
        <dbReference type="ARBA" id="ARBA00022989"/>
    </source>
</evidence>
<keyword evidence="14" id="KW-1185">Reference proteome</keyword>
<dbReference type="GO" id="GO:0008168">
    <property type="term" value="F:methyltransferase activity"/>
    <property type="evidence" value="ECO:0007669"/>
    <property type="project" value="UniProtKB-KW"/>
</dbReference>
<evidence type="ECO:0000313" key="13">
    <source>
        <dbReference type="EMBL" id="SKC59961.1"/>
    </source>
</evidence>
<evidence type="ECO:0000256" key="8">
    <source>
        <dbReference type="ARBA" id="ARBA00022692"/>
    </source>
</evidence>
<comment type="catalytic activity">
    <reaction evidence="11">
        <text>methanethiol + S-adenosyl-L-methionine = dimethyl sulfide + S-adenosyl-L-homocysteine + H(+)</text>
        <dbReference type="Rhea" id="RHEA:50428"/>
        <dbReference type="ChEBI" id="CHEBI:15378"/>
        <dbReference type="ChEBI" id="CHEBI:16007"/>
        <dbReference type="ChEBI" id="CHEBI:17437"/>
        <dbReference type="ChEBI" id="CHEBI:57856"/>
        <dbReference type="ChEBI" id="CHEBI:59789"/>
        <dbReference type="EC" id="2.1.1.334"/>
    </reaction>
</comment>
<keyword evidence="5 13" id="KW-0489">Methyltransferase</keyword>
<keyword evidence="7" id="KW-0949">S-adenosyl-L-methionine</keyword>
<dbReference type="EMBL" id="FUZV01000001">
    <property type="protein sequence ID" value="SKC59961.1"/>
    <property type="molecule type" value="Genomic_DNA"/>
</dbReference>
<keyword evidence="10 12" id="KW-0472">Membrane</keyword>
<keyword evidence="9 12" id="KW-1133">Transmembrane helix</keyword>
<dbReference type="NCBIfam" id="NF045656">
    <property type="entry name" value="MeththiolMtaseMddA"/>
    <property type="match status" value="1"/>
</dbReference>
<dbReference type="AlphaFoldDB" id="A0A1T5K8L1"/>
<evidence type="ECO:0000256" key="7">
    <source>
        <dbReference type="ARBA" id="ARBA00022691"/>
    </source>
</evidence>
<comment type="function">
    <text evidence="1">Catalyzes the methylation of methanethiol (MeSH) to yield dimethylsulphide (DMS).</text>
</comment>
<dbReference type="PANTHER" id="PTHR31040:SF1">
    <property type="entry name" value="NURIM"/>
    <property type="match status" value="1"/>
</dbReference>
<gene>
    <name evidence="13" type="ORF">SAMN06296058_1467</name>
</gene>
<evidence type="ECO:0000256" key="4">
    <source>
        <dbReference type="ARBA" id="ARBA00012149"/>
    </source>
</evidence>
<dbReference type="PANTHER" id="PTHR31040">
    <property type="entry name" value="NURIM"/>
    <property type="match status" value="1"/>
</dbReference>
<comment type="subcellular location">
    <subcellularLocation>
        <location evidence="2">Membrane</location>
        <topology evidence="2">Multi-pass membrane protein</topology>
    </subcellularLocation>
</comment>
<evidence type="ECO:0000256" key="10">
    <source>
        <dbReference type="ARBA" id="ARBA00023136"/>
    </source>
</evidence>
<proteinExistence type="inferred from homology"/>
<reference evidence="13 14" key="1">
    <citation type="submission" date="2017-02" db="EMBL/GenBank/DDBJ databases">
        <authorList>
            <person name="Peterson S.W."/>
        </authorList>
    </citation>
    <scope>NUCLEOTIDE SEQUENCE [LARGE SCALE GENOMIC DNA]</scope>
    <source>
        <strain evidence="13 14">P15</strain>
    </source>
</reference>
<evidence type="ECO:0000256" key="2">
    <source>
        <dbReference type="ARBA" id="ARBA00004141"/>
    </source>
</evidence>
<evidence type="ECO:0000256" key="1">
    <source>
        <dbReference type="ARBA" id="ARBA00002096"/>
    </source>
</evidence>
<feature type="transmembrane region" description="Helical" evidence="12">
    <location>
        <begin position="45"/>
        <end position="65"/>
    </location>
</feature>
<sequence length="254" mass="28891">MKRTGILLYGVACYLVFFATFLYAVGFVGNLWVPKAMDSARETSLVAALLIDLGLLTVFALQHSVMARPAFKRAWTRLIPESAERSTYTLLSSLALILLFWQWRPLGGIVWDVQSPVARALLYAGFAFGWGLVLVSTFLINHFDLFGLRQVWLQFRGRPYQSLGFATPGPYRLVRHPLYVGWFFAFWCTPTMTLTHLLFALMTTAYILVAIRLEERDLVAALPGYAEYRKQVPMLLPRLRRKSAWTSTARTARG</sequence>
<dbReference type="GO" id="GO:0032259">
    <property type="term" value="P:methylation"/>
    <property type="evidence" value="ECO:0007669"/>
    <property type="project" value="UniProtKB-KW"/>
</dbReference>
<evidence type="ECO:0000256" key="11">
    <source>
        <dbReference type="ARBA" id="ARBA00048134"/>
    </source>
</evidence>
<dbReference type="GO" id="GO:0016020">
    <property type="term" value="C:membrane"/>
    <property type="evidence" value="ECO:0007669"/>
    <property type="project" value="UniProtKB-SubCell"/>
</dbReference>
<feature type="transmembrane region" description="Helical" evidence="12">
    <location>
        <begin position="85"/>
        <end position="101"/>
    </location>
</feature>
<organism evidence="13 14">
    <name type="scientific">Pseudoxanthomonas indica</name>
    <dbReference type="NCBI Taxonomy" id="428993"/>
    <lineage>
        <taxon>Bacteria</taxon>
        <taxon>Pseudomonadati</taxon>
        <taxon>Pseudomonadota</taxon>
        <taxon>Gammaproteobacteria</taxon>
        <taxon>Lysobacterales</taxon>
        <taxon>Lysobacteraceae</taxon>
        <taxon>Pseudoxanthomonas</taxon>
    </lineage>
</organism>
<dbReference type="InterPro" id="IPR054700">
    <property type="entry name" value="MddA"/>
</dbReference>
<evidence type="ECO:0000256" key="12">
    <source>
        <dbReference type="SAM" id="Phobius"/>
    </source>
</evidence>
<evidence type="ECO:0000256" key="3">
    <source>
        <dbReference type="ARBA" id="ARBA00010631"/>
    </source>
</evidence>
<evidence type="ECO:0000256" key="5">
    <source>
        <dbReference type="ARBA" id="ARBA00022603"/>
    </source>
</evidence>
<dbReference type="EC" id="2.1.1.334" evidence="4"/>
<feature type="transmembrane region" description="Helical" evidence="12">
    <location>
        <begin position="6"/>
        <end position="33"/>
    </location>
</feature>
<comment type="similarity">
    <text evidence="3">Belongs to the nurim family.</text>
</comment>
<evidence type="ECO:0000313" key="14">
    <source>
        <dbReference type="Proteomes" id="UP000190341"/>
    </source>
</evidence>
<name>A0A1T5K8L1_9GAMM</name>
<accession>A0A1T5K8L1</accession>
<evidence type="ECO:0000256" key="6">
    <source>
        <dbReference type="ARBA" id="ARBA00022679"/>
    </source>
</evidence>
<dbReference type="InterPro" id="IPR033580">
    <property type="entry name" value="Nurim-like"/>
</dbReference>